<dbReference type="Proteomes" id="UP001216253">
    <property type="component" value="Unassembled WGS sequence"/>
</dbReference>
<evidence type="ECO:0000313" key="3">
    <source>
        <dbReference type="Proteomes" id="UP001216253"/>
    </source>
</evidence>
<comment type="caution">
    <text evidence="2">The sequence shown here is derived from an EMBL/GenBank/DDBJ whole genome shotgun (WGS) entry which is preliminary data.</text>
</comment>
<dbReference type="InterPro" id="IPR005197">
    <property type="entry name" value="Glyco_hydro_71"/>
</dbReference>
<dbReference type="Pfam" id="PF03659">
    <property type="entry name" value="Glyco_hydro_71"/>
    <property type="match status" value="1"/>
</dbReference>
<name>A0ABT5WKA6_9SPHN</name>
<gene>
    <name evidence="2" type="ORF">PYV00_01960</name>
</gene>
<keyword evidence="1" id="KW-0732">Signal</keyword>
<evidence type="ECO:0000256" key="1">
    <source>
        <dbReference type="SAM" id="SignalP"/>
    </source>
</evidence>
<feature type="chain" id="PRO_5047491741" evidence="1">
    <location>
        <begin position="23"/>
        <end position="504"/>
    </location>
</feature>
<dbReference type="Gene3D" id="3.20.20.80">
    <property type="entry name" value="Glycosidases"/>
    <property type="match status" value="1"/>
</dbReference>
<reference evidence="2 3" key="1">
    <citation type="submission" date="2023-03" db="EMBL/GenBank/DDBJ databases">
        <title>NovoSphingobium album sp. nov. isolated from polycyclic aromatic hydrocarbons- and heavy-metal polluted soil.</title>
        <authorList>
            <person name="Liu Z."/>
            <person name="Wang K."/>
        </authorList>
    </citation>
    <scope>NUCLEOTIDE SEQUENCE [LARGE SCALE GENOMIC DNA]</scope>
    <source>
        <strain evidence="2 3">H3SJ31-1</strain>
    </source>
</reference>
<dbReference type="EMBL" id="JARESE010000001">
    <property type="protein sequence ID" value="MDE8650482.1"/>
    <property type="molecule type" value="Genomic_DNA"/>
</dbReference>
<dbReference type="RefSeq" id="WP_275226562.1">
    <property type="nucleotide sequence ID" value="NZ_JARESE010000001.1"/>
</dbReference>
<evidence type="ECO:0000313" key="2">
    <source>
        <dbReference type="EMBL" id="MDE8650482.1"/>
    </source>
</evidence>
<sequence length="504" mass="53359">MTLQRIGLVALAATAVVSAAYAAHNAREQPSVARRTALRMPTLSGQASGPASTFVRRESPDEAFAFRTATPGSQARPVIAHYFPPFPITIGGRGPGRDYYEVHYLKPEGENGKFARGGGFLRERPLPGPPAKEQSKADFRIEVARAARIGIDAFGVDLLQLGGKSGGTVRGLLDAAATTDPRFRIAIEPDMMALKTATLEELVAYLTRLAKHPAAMRTADGRLVIMPFAADARDAAFWTGFAQAMAKAGEPIALIPDFVDSRSSAALAGISAAGATWGSRAKSAGDGQRGFAASVLRQGYPAWVATAAPQDMRPKSLVAQEAQGSLSFAGSLRAAIDGGAAALHLVTWNDYSEGSELAPSSATRFGYYDLAAYYIAWFKQGAPPAIRRDGFVGLHRRQLFRPADTSRGAAWQVRGDRSVDLVEMTAFLTAPAELVITTGGNTYRQAVSGGLQRVTAPAGAGPVKMAIERGGRTITACNSPWTIEAAPDRHDPLYAGFSSLRGCH</sequence>
<organism evidence="2 3">
    <name type="scientific">Novosphingobium album</name>
    <name type="common">ex Liu et al. 2023</name>
    <dbReference type="NCBI Taxonomy" id="3031130"/>
    <lineage>
        <taxon>Bacteria</taxon>
        <taxon>Pseudomonadati</taxon>
        <taxon>Pseudomonadota</taxon>
        <taxon>Alphaproteobacteria</taxon>
        <taxon>Sphingomonadales</taxon>
        <taxon>Sphingomonadaceae</taxon>
        <taxon>Novosphingobium</taxon>
    </lineage>
</organism>
<feature type="signal peptide" evidence="1">
    <location>
        <begin position="1"/>
        <end position="22"/>
    </location>
</feature>
<proteinExistence type="predicted"/>
<protein>
    <submittedName>
        <fullName evidence="2">Endo-1,3-alpha-glucanase family glycosylhydrolase</fullName>
    </submittedName>
</protein>
<keyword evidence="3" id="KW-1185">Reference proteome</keyword>
<accession>A0ABT5WKA6</accession>